<reference evidence="2" key="1">
    <citation type="journal article" date="2019" name="Int. J. Syst. Evol. Microbiol.">
        <title>The Global Catalogue of Microorganisms (GCM) 10K type strain sequencing project: providing services to taxonomists for standard genome sequencing and annotation.</title>
        <authorList>
            <consortium name="The Broad Institute Genomics Platform"/>
            <consortium name="The Broad Institute Genome Sequencing Center for Infectious Disease"/>
            <person name="Wu L."/>
            <person name="Ma J."/>
        </authorList>
    </citation>
    <scope>NUCLEOTIDE SEQUENCE [LARGE SCALE GENOMIC DNA]</scope>
    <source>
        <strain evidence="2">JCM 17525</strain>
    </source>
</reference>
<evidence type="ECO:0000313" key="1">
    <source>
        <dbReference type="EMBL" id="GAA3773658.1"/>
    </source>
</evidence>
<evidence type="ECO:0000313" key="2">
    <source>
        <dbReference type="Proteomes" id="UP001501456"/>
    </source>
</evidence>
<proteinExistence type="predicted"/>
<keyword evidence="2" id="KW-1185">Reference proteome</keyword>
<dbReference type="EMBL" id="BAABBI010000001">
    <property type="protein sequence ID" value="GAA3773658.1"/>
    <property type="molecule type" value="Genomic_DNA"/>
</dbReference>
<name>A0ABP7GSQ6_9FLAO</name>
<dbReference type="Proteomes" id="UP001501456">
    <property type="component" value="Unassembled WGS sequence"/>
</dbReference>
<gene>
    <name evidence="1" type="ORF">GCM10022271_02160</name>
</gene>
<sequence length="301" mass="35626">MRLIDTIKIACPLEGKPQELINRTESPFIWNTFKWTPMFNGHQELSFYKAKFKNLDLKLYQDKLIVVNSLHKLYLGNNYMPFTYGQVIKALLLLNHHLPLDVYQGEVKRLSFGVVIKEHPESIYNQWLFHLGKPWLPMQSGNKMYGAKFYLTDYQIKGYNKTTQVQKQSALVIPENLFRFEIDNAKTKVLNNATNNVGIYKVRDILEYSKYQKLGDVLLRKFSQIEKQPQLQLSSLNIKEKRLVASMQNYQIKESIKKQHFDSYKNDKKKYNQIQKIHADNYYQEHVFQKLKTAVKYSINN</sequence>
<comment type="caution">
    <text evidence="1">The sequence shown here is derived from an EMBL/GenBank/DDBJ whole genome shotgun (WGS) entry which is preliminary data.</text>
</comment>
<accession>A0ABP7GSQ6</accession>
<organism evidence="1 2">
    <name type="scientific">Corallibacter vietnamensis</name>
    <dbReference type="NCBI Taxonomy" id="904130"/>
    <lineage>
        <taxon>Bacteria</taxon>
        <taxon>Pseudomonadati</taxon>
        <taxon>Bacteroidota</taxon>
        <taxon>Flavobacteriia</taxon>
        <taxon>Flavobacteriales</taxon>
        <taxon>Flavobacteriaceae</taxon>
        <taxon>Corallibacter</taxon>
    </lineage>
</organism>
<protein>
    <submittedName>
        <fullName evidence="1">Uncharacterized protein</fullName>
    </submittedName>
</protein>